<proteinExistence type="predicted"/>
<accession>A0A6J4TAM2</accession>
<organism evidence="1">
    <name type="scientific">uncultured Solirubrobacteraceae bacterium</name>
    <dbReference type="NCBI Taxonomy" id="1162706"/>
    <lineage>
        <taxon>Bacteria</taxon>
        <taxon>Bacillati</taxon>
        <taxon>Actinomycetota</taxon>
        <taxon>Thermoleophilia</taxon>
        <taxon>Solirubrobacterales</taxon>
        <taxon>Solirubrobacteraceae</taxon>
        <taxon>environmental samples</taxon>
    </lineage>
</organism>
<dbReference type="EMBL" id="CADCVQ010000133">
    <property type="protein sequence ID" value="CAA9517417.1"/>
    <property type="molecule type" value="Genomic_DNA"/>
</dbReference>
<dbReference type="AlphaFoldDB" id="A0A6J4TAM2"/>
<protein>
    <recommendedName>
        <fullName evidence="2">DUF707 domain-containing protein</fullName>
    </recommendedName>
</protein>
<evidence type="ECO:0008006" key="2">
    <source>
        <dbReference type="Google" id="ProtNLM"/>
    </source>
</evidence>
<reference evidence="1" key="1">
    <citation type="submission" date="2020-02" db="EMBL/GenBank/DDBJ databases">
        <authorList>
            <person name="Meier V. D."/>
        </authorList>
    </citation>
    <scope>NUCLEOTIDE SEQUENCE</scope>
    <source>
        <strain evidence="1">AVDCRST_MAG67</strain>
    </source>
</reference>
<gene>
    <name evidence="1" type="ORF">AVDCRST_MAG67-3143</name>
</gene>
<dbReference type="InterPro" id="IPR007877">
    <property type="entry name" value="DUF707"/>
</dbReference>
<dbReference type="Pfam" id="PF05212">
    <property type="entry name" value="DUF707"/>
    <property type="match status" value="1"/>
</dbReference>
<evidence type="ECO:0000313" key="1">
    <source>
        <dbReference type="EMBL" id="CAA9517417.1"/>
    </source>
</evidence>
<name>A0A6J4TAM2_9ACTN</name>
<sequence>MAAKSLVIARVGNSSIHPCWVDRGKPRDWDLYLCPYQPIQPQDALECVVGDVIPGPKWSGIRMLLNTWDGWRDYDYVWFPDDDIYANQDTISRIFEVARAVGLDLFAPALHETSSFAHFITMRNPSFYGRWSGFVEIMVPAFSRAALETLQPTLDLSETGWGWGLDSLWPKLLRYENVGIIDATPVIHTRPVGQMRDLELARRVHAESDAILAAGDCKQEHITFGAFGPDHRPLDMTPERLAVELVRGWQYLIERDPRVLAWIMDYQRPHFAWPDYPIEGTPS</sequence>